<evidence type="ECO:0000313" key="3">
    <source>
        <dbReference type="EMBL" id="KAF6027500.1"/>
    </source>
</evidence>
<dbReference type="Proteomes" id="UP000593567">
    <property type="component" value="Unassembled WGS sequence"/>
</dbReference>
<evidence type="ECO:0000256" key="2">
    <source>
        <dbReference type="ARBA" id="ARBA00006218"/>
    </source>
</evidence>
<dbReference type="InterPro" id="IPR024096">
    <property type="entry name" value="NO_sig/Golgi_transp_ligand-bd"/>
</dbReference>
<proteinExistence type="inferred from homology"/>
<reference evidence="3" key="1">
    <citation type="submission" date="2020-06" db="EMBL/GenBank/DDBJ databases">
        <title>Draft genome of Bugula neritina, a colonial animal packing powerful symbionts and potential medicines.</title>
        <authorList>
            <person name="Rayko M."/>
        </authorList>
    </citation>
    <scope>NUCLEOTIDE SEQUENCE [LARGE SCALE GENOMIC DNA]</scope>
    <source>
        <strain evidence="3">Kwan_BN1</strain>
    </source>
</reference>
<comment type="subcellular location">
    <subcellularLocation>
        <location evidence="1">Golgi apparatus</location>
        <location evidence="1">cis-Golgi network</location>
    </subcellularLocation>
</comment>
<evidence type="ECO:0000313" key="4">
    <source>
        <dbReference type="Proteomes" id="UP000593567"/>
    </source>
</evidence>
<dbReference type="AlphaFoldDB" id="A0A7J7JMG0"/>
<name>A0A7J7JMG0_BUGNE</name>
<dbReference type="Pfam" id="PF04051">
    <property type="entry name" value="TRAPP"/>
    <property type="match status" value="1"/>
</dbReference>
<dbReference type="GO" id="GO:0005801">
    <property type="term" value="C:cis-Golgi network"/>
    <property type="evidence" value="ECO:0007669"/>
    <property type="project" value="TreeGrafter"/>
</dbReference>
<dbReference type="CDD" id="cd14944">
    <property type="entry name" value="TRAPPC6A_Trs33"/>
    <property type="match status" value="1"/>
</dbReference>
<dbReference type="Gene3D" id="3.30.1380.20">
    <property type="entry name" value="Trafficking protein particle complex subunit 3"/>
    <property type="match status" value="1"/>
</dbReference>
<comment type="similarity">
    <text evidence="2">Belongs to the TRAPP small subunits family. BET3 subfamily.</text>
</comment>
<dbReference type="InterPro" id="IPR037992">
    <property type="entry name" value="TRAPPC6/Trs33"/>
</dbReference>
<gene>
    <name evidence="3" type="ORF">EB796_014198</name>
</gene>
<dbReference type="OrthoDB" id="941624at2759"/>
<dbReference type="SUPFAM" id="SSF111126">
    <property type="entry name" value="Ligand-binding domain in the NO signalling and Golgi transport"/>
    <property type="match status" value="1"/>
</dbReference>
<dbReference type="PANTHER" id="PTHR12817:SF0">
    <property type="entry name" value="GEO08327P1"/>
    <property type="match status" value="1"/>
</dbReference>
<comment type="caution">
    <text evidence="3">The sequence shown here is derived from an EMBL/GenBank/DDBJ whole genome shotgun (WGS) entry which is preliminary data.</text>
</comment>
<dbReference type="InterPro" id="IPR007194">
    <property type="entry name" value="TRAPP_component"/>
</dbReference>
<dbReference type="GO" id="GO:0005802">
    <property type="term" value="C:trans-Golgi network"/>
    <property type="evidence" value="ECO:0007669"/>
    <property type="project" value="TreeGrafter"/>
</dbReference>
<dbReference type="GO" id="GO:0030008">
    <property type="term" value="C:TRAPP complex"/>
    <property type="evidence" value="ECO:0007669"/>
    <property type="project" value="TreeGrafter"/>
</dbReference>
<dbReference type="EMBL" id="VXIV02002081">
    <property type="protein sequence ID" value="KAF6027500.1"/>
    <property type="molecule type" value="Genomic_DNA"/>
</dbReference>
<keyword evidence="4" id="KW-1185">Reference proteome</keyword>
<evidence type="ECO:0000256" key="1">
    <source>
        <dbReference type="ARBA" id="ARBA00004222"/>
    </source>
</evidence>
<dbReference type="GO" id="GO:0006888">
    <property type="term" value="P:endoplasmic reticulum to Golgi vesicle-mediated transport"/>
    <property type="evidence" value="ECO:0007669"/>
    <property type="project" value="TreeGrafter"/>
</dbReference>
<accession>A0A7J7JMG0</accession>
<protein>
    <submittedName>
        <fullName evidence="3">TRAPPC6B</fullName>
    </submittedName>
</protein>
<organism evidence="3 4">
    <name type="scientific">Bugula neritina</name>
    <name type="common">Brown bryozoan</name>
    <name type="synonym">Sertularia neritina</name>
    <dbReference type="NCBI Taxonomy" id="10212"/>
    <lineage>
        <taxon>Eukaryota</taxon>
        <taxon>Metazoa</taxon>
        <taxon>Spiralia</taxon>
        <taxon>Lophotrochozoa</taxon>
        <taxon>Bryozoa</taxon>
        <taxon>Gymnolaemata</taxon>
        <taxon>Cheilostomatida</taxon>
        <taxon>Flustrina</taxon>
        <taxon>Buguloidea</taxon>
        <taxon>Bugulidae</taxon>
        <taxon>Bugula</taxon>
    </lineage>
</organism>
<dbReference type="PANTHER" id="PTHR12817">
    <property type="entry name" value="TRAFFICKING PROTEIN PARTICLE COMPLEX SUBUNIT 6B"/>
    <property type="match status" value="1"/>
</dbReference>
<sequence>MNDEYIFEYLHMEMVDQFCNSSDSNDDINTAIKKLERLGFTVGQRYIEKSTKDIQRFKDELETMKFVCKEVWNVVYKKQIDNLRTNHHGVYNLHDYKFRLLEQMSHSNQYKEHAPKYLAFPCGFLRGALSGLGFDCVVTAEVTKMPACKFLIQIHHS</sequence>